<gene>
    <name evidence="1" type="ORF">CPT_Paxi_059</name>
</gene>
<proteinExistence type="predicted"/>
<organism evidence="1 2">
    <name type="scientific">Stenotrophomonas phage Paxi</name>
    <dbReference type="NCBI Taxonomy" id="2859653"/>
    <lineage>
        <taxon>Viruses</taxon>
        <taxon>Duplodnaviria</taxon>
        <taxon>Heunggongvirae</taxon>
        <taxon>Uroviricota</taxon>
        <taxon>Caudoviricetes</taxon>
        <taxon>Schitoviridae</taxon>
        <taxon>Pokkenvirus</taxon>
        <taxon>Pokkenvirus paxi</taxon>
    </lineage>
</organism>
<accession>A0AAE8BHS2</accession>
<dbReference type="EMBL" id="MZ326856">
    <property type="protein sequence ID" value="QYW01825.1"/>
    <property type="molecule type" value="Genomic_DNA"/>
</dbReference>
<evidence type="ECO:0000313" key="2">
    <source>
        <dbReference type="Proteomes" id="UP000827185"/>
    </source>
</evidence>
<name>A0AAE8BHS2_9CAUD</name>
<reference evidence="1" key="1">
    <citation type="submission" date="2021-06" db="EMBL/GenBank/DDBJ databases">
        <title>Complete genome sequence of Stenotrophomonas maltophilia phage Paxi.</title>
        <authorList>
            <person name="Jeon E."/>
            <person name="Hudson A."/>
            <person name="Talcott A."/>
            <person name="Clark J."/>
            <person name="Liu M."/>
            <person name="Burrowes B."/>
        </authorList>
    </citation>
    <scope>NUCLEOTIDE SEQUENCE</scope>
</reference>
<dbReference type="Proteomes" id="UP000827185">
    <property type="component" value="Segment"/>
</dbReference>
<sequence length="125" mass="13479">MQDHVKKHYFIVCGQVAWRRSADSDTLQIVPANSVAAFDEPFIRQFNLAQINASLVNNVGSLIGEEIDPTLVAGVTIMSISSLGYMTEEQFRAQPNGAVLAQEIRGQMDAAEAAEAAAADQAERA</sequence>
<keyword evidence="2" id="KW-1185">Reference proteome</keyword>
<protein>
    <submittedName>
        <fullName evidence="1">Uncharacterized protein</fullName>
    </submittedName>
</protein>
<evidence type="ECO:0000313" key="1">
    <source>
        <dbReference type="EMBL" id="QYW01825.1"/>
    </source>
</evidence>